<evidence type="ECO:0000313" key="4">
    <source>
        <dbReference type="Proteomes" id="UP001183410"/>
    </source>
</evidence>
<evidence type="ECO:0000256" key="1">
    <source>
        <dbReference type="SAM" id="MobiDB-lite"/>
    </source>
</evidence>
<feature type="region of interest" description="Disordered" evidence="1">
    <location>
        <begin position="1"/>
        <end position="27"/>
    </location>
</feature>
<proteinExistence type="predicted"/>
<feature type="domain" description="DUF4232" evidence="2">
    <location>
        <begin position="137"/>
        <end position="263"/>
    </location>
</feature>
<name>A0ABU2JRR2_9ACTN</name>
<feature type="region of interest" description="Disordered" evidence="1">
    <location>
        <begin position="45"/>
        <end position="137"/>
    </location>
</feature>
<evidence type="ECO:0000313" key="3">
    <source>
        <dbReference type="EMBL" id="MDT0267677.1"/>
    </source>
</evidence>
<dbReference type="RefSeq" id="WP_311667760.1">
    <property type="nucleotide sequence ID" value="NZ_JAVREO010000008.1"/>
</dbReference>
<evidence type="ECO:0000259" key="2">
    <source>
        <dbReference type="Pfam" id="PF14016"/>
    </source>
</evidence>
<accession>A0ABU2JRR2</accession>
<dbReference type="InterPro" id="IPR025326">
    <property type="entry name" value="DUF4232"/>
</dbReference>
<dbReference type="Proteomes" id="UP001183410">
    <property type="component" value="Unassembled WGS sequence"/>
</dbReference>
<keyword evidence="4" id="KW-1185">Reference proteome</keyword>
<sequence>MAESHGDGAGRRSGGAAASRWGRARARRAALAVGVATLGLLLSPACAAGEGGAGGPERLPGAAEPIVEGGATATDAPADDPADDPTEEPTEERAEERVEDPTEAPTGEVAEPPGDGEAPDDPAEDDPTDDDGPEAACGADALEASLGASRGAAGRLSTPLVVTNVSSVPCLLTGYPGLAFLDGTGRRVVDGAALAPGEPVSVTLLPGESGWSALSYPNPEMSGAPSVVPDAVLLTPDGSASLTVGWNGAAVPTAGDLPTVTAFRSGSSDGDGNGG</sequence>
<feature type="compositionally biased region" description="Basic and acidic residues" evidence="1">
    <location>
        <begin position="91"/>
        <end position="100"/>
    </location>
</feature>
<protein>
    <submittedName>
        <fullName evidence="3">DUF4232 domain-containing protein</fullName>
    </submittedName>
</protein>
<feature type="compositionally biased region" description="Acidic residues" evidence="1">
    <location>
        <begin position="77"/>
        <end position="90"/>
    </location>
</feature>
<feature type="compositionally biased region" description="Acidic residues" evidence="1">
    <location>
        <begin position="117"/>
        <end position="133"/>
    </location>
</feature>
<organism evidence="3 4">
    <name type="scientific">Streptomyces chisholmiae</name>
    <dbReference type="NCBI Taxonomy" id="3075540"/>
    <lineage>
        <taxon>Bacteria</taxon>
        <taxon>Bacillati</taxon>
        <taxon>Actinomycetota</taxon>
        <taxon>Actinomycetes</taxon>
        <taxon>Kitasatosporales</taxon>
        <taxon>Streptomycetaceae</taxon>
        <taxon>Streptomyces</taxon>
    </lineage>
</organism>
<feature type="compositionally biased region" description="Low complexity" evidence="1">
    <location>
        <begin position="56"/>
        <end position="76"/>
    </location>
</feature>
<dbReference type="EMBL" id="JAVREO010000008">
    <property type="protein sequence ID" value="MDT0267677.1"/>
    <property type="molecule type" value="Genomic_DNA"/>
</dbReference>
<dbReference type="Pfam" id="PF14016">
    <property type="entry name" value="DUF4232"/>
    <property type="match status" value="1"/>
</dbReference>
<comment type="caution">
    <text evidence="3">The sequence shown here is derived from an EMBL/GenBank/DDBJ whole genome shotgun (WGS) entry which is preliminary data.</text>
</comment>
<reference evidence="4" key="1">
    <citation type="submission" date="2023-07" db="EMBL/GenBank/DDBJ databases">
        <title>30 novel species of actinomycetes from the DSMZ collection.</title>
        <authorList>
            <person name="Nouioui I."/>
        </authorList>
    </citation>
    <scope>NUCLEOTIDE SEQUENCE [LARGE SCALE GENOMIC DNA]</scope>
    <source>
        <strain evidence="4">DSM 44915</strain>
    </source>
</reference>
<feature type="compositionally biased region" description="Basic and acidic residues" evidence="1">
    <location>
        <begin position="1"/>
        <end position="10"/>
    </location>
</feature>
<gene>
    <name evidence="3" type="ORF">RM844_15425</name>
</gene>